<evidence type="ECO:0000313" key="2">
    <source>
        <dbReference type="EMBL" id="MFD2599963.1"/>
    </source>
</evidence>
<dbReference type="Proteomes" id="UP001597393">
    <property type="component" value="Unassembled WGS sequence"/>
</dbReference>
<dbReference type="EMBL" id="JBHUMA010000007">
    <property type="protein sequence ID" value="MFD2599963.1"/>
    <property type="molecule type" value="Genomic_DNA"/>
</dbReference>
<comment type="caution">
    <text evidence="2">The sequence shown here is derived from an EMBL/GenBank/DDBJ whole genome shotgun (WGS) entry which is preliminary data.</text>
</comment>
<dbReference type="Gene3D" id="1.10.357.10">
    <property type="entry name" value="Tetracycline Repressor, domain 2"/>
    <property type="match status" value="1"/>
</dbReference>
<organism evidence="2 3">
    <name type="scientific">Sphingobacterium corticis</name>
    <dbReference type="NCBI Taxonomy" id="1812823"/>
    <lineage>
        <taxon>Bacteria</taxon>
        <taxon>Pseudomonadati</taxon>
        <taxon>Bacteroidota</taxon>
        <taxon>Sphingobacteriia</taxon>
        <taxon>Sphingobacteriales</taxon>
        <taxon>Sphingobacteriaceae</taxon>
        <taxon>Sphingobacterium</taxon>
    </lineage>
</organism>
<dbReference type="Pfam" id="PF18665">
    <property type="entry name" value="TetR_C_37"/>
    <property type="match status" value="1"/>
</dbReference>
<gene>
    <name evidence="2" type="ORF">ACFSQ3_13490</name>
</gene>
<dbReference type="InterPro" id="IPR041646">
    <property type="entry name" value="IcaR_C"/>
</dbReference>
<keyword evidence="3" id="KW-1185">Reference proteome</keyword>
<proteinExistence type="predicted"/>
<evidence type="ECO:0000313" key="3">
    <source>
        <dbReference type="Proteomes" id="UP001597393"/>
    </source>
</evidence>
<accession>A0ABW5NPP2</accession>
<reference evidence="3" key="1">
    <citation type="journal article" date="2019" name="Int. J. Syst. Evol. Microbiol.">
        <title>The Global Catalogue of Microorganisms (GCM) 10K type strain sequencing project: providing services to taxonomists for standard genome sequencing and annotation.</title>
        <authorList>
            <consortium name="The Broad Institute Genomics Platform"/>
            <consortium name="The Broad Institute Genome Sequencing Center for Infectious Disease"/>
            <person name="Wu L."/>
            <person name="Ma J."/>
        </authorList>
    </citation>
    <scope>NUCLEOTIDE SEQUENCE [LARGE SCALE GENOMIC DNA]</scope>
    <source>
        <strain evidence="3">KCTC 42248</strain>
    </source>
</reference>
<feature type="domain" description="IcaR C-terminal" evidence="1">
    <location>
        <begin position="46"/>
        <end position="160"/>
    </location>
</feature>
<protein>
    <submittedName>
        <fullName evidence="2">TetR/AcrR family transcriptional regulator</fullName>
    </submittedName>
</protein>
<evidence type="ECO:0000259" key="1">
    <source>
        <dbReference type="Pfam" id="PF18665"/>
    </source>
</evidence>
<dbReference type="RefSeq" id="WP_380870102.1">
    <property type="nucleotide sequence ID" value="NZ_JBHUMA010000007.1"/>
</dbReference>
<name>A0ABW5NPP2_9SPHI</name>
<sequence>MDINPSLVIHYFKTKEELTLALIEYILEKYSLMFQYAETDTYAEIKNTLHKMINDLFSQKWNRLFDDGLFYSCYALTFRERKVKAMYKDLTDMLRSKLESLIELCNEHKITNIAEPSVTTDLIFALVDGAYFYLSVASTAKDFEQKISIYKQQTYKLLNIEAVA</sequence>